<organism evidence="2 3">
    <name type="scientific">Modicisalibacter muralis</name>
    <dbReference type="NCBI Taxonomy" id="119000"/>
    <lineage>
        <taxon>Bacteria</taxon>
        <taxon>Pseudomonadati</taxon>
        <taxon>Pseudomonadota</taxon>
        <taxon>Gammaproteobacteria</taxon>
        <taxon>Oceanospirillales</taxon>
        <taxon>Halomonadaceae</taxon>
        <taxon>Modicisalibacter</taxon>
    </lineage>
</organism>
<proteinExistence type="predicted"/>
<evidence type="ECO:0000313" key="3">
    <source>
        <dbReference type="Proteomes" id="UP000198654"/>
    </source>
</evidence>
<feature type="transmembrane region" description="Helical" evidence="1">
    <location>
        <begin position="45"/>
        <end position="78"/>
    </location>
</feature>
<reference evidence="2 3" key="1">
    <citation type="submission" date="2016-10" db="EMBL/GenBank/DDBJ databases">
        <authorList>
            <person name="de Groot N.N."/>
        </authorList>
    </citation>
    <scope>NUCLEOTIDE SEQUENCE [LARGE SCALE GENOMIC DNA]</scope>
    <source>
        <strain evidence="2 3">DSM 14789</strain>
    </source>
</reference>
<keyword evidence="1" id="KW-0472">Membrane</keyword>
<dbReference type="OrthoDB" id="6183864at2"/>
<dbReference type="Proteomes" id="UP000198654">
    <property type="component" value="Unassembled WGS sequence"/>
</dbReference>
<keyword evidence="1" id="KW-1133">Transmembrane helix</keyword>
<accession>A0A1G9EZL2</accession>
<keyword evidence="1" id="KW-0812">Transmembrane</keyword>
<dbReference type="RefSeq" id="WP_089724612.1">
    <property type="nucleotide sequence ID" value="NZ_FNGI01000001.1"/>
</dbReference>
<evidence type="ECO:0000313" key="2">
    <source>
        <dbReference type="EMBL" id="SDK81626.1"/>
    </source>
</evidence>
<protein>
    <submittedName>
        <fullName evidence="2">Uncharacterized protein</fullName>
    </submittedName>
</protein>
<evidence type="ECO:0000256" key="1">
    <source>
        <dbReference type="SAM" id="Phobius"/>
    </source>
</evidence>
<dbReference type="AlphaFoldDB" id="A0A1G9EZL2"/>
<dbReference type="EMBL" id="FNGI01000001">
    <property type="protein sequence ID" value="SDK81626.1"/>
    <property type="molecule type" value="Genomic_DNA"/>
</dbReference>
<gene>
    <name evidence="2" type="ORF">SAMN05661010_00177</name>
</gene>
<dbReference type="STRING" id="119000.SAMN05661010_00177"/>
<keyword evidence="3" id="KW-1185">Reference proteome</keyword>
<sequence length="95" mass="10705">MTVTLIWLVVFAVILFFSLKSWEGALGRFFDRKVPAALRSEGDDRWVWCLAMAVLGATLIVNPVSMLLTLLIIALIVWVLKKVVGWGMSKAKTRR</sequence>
<name>A0A1G9EZL2_9GAMM</name>